<evidence type="ECO:0000313" key="2">
    <source>
        <dbReference type="Proteomes" id="UP000515202"/>
    </source>
</evidence>
<dbReference type="RefSeq" id="XP_023384418.1">
    <property type="nucleotide sequence ID" value="XM_023528650.1"/>
</dbReference>
<organism evidence="2 3">
    <name type="scientific">Pteropus vampyrus</name>
    <name type="common">Large flying fox</name>
    <dbReference type="NCBI Taxonomy" id="132908"/>
    <lineage>
        <taxon>Eukaryota</taxon>
        <taxon>Metazoa</taxon>
        <taxon>Chordata</taxon>
        <taxon>Craniata</taxon>
        <taxon>Vertebrata</taxon>
        <taxon>Euteleostomi</taxon>
        <taxon>Mammalia</taxon>
        <taxon>Eutheria</taxon>
        <taxon>Laurasiatheria</taxon>
        <taxon>Chiroptera</taxon>
        <taxon>Yinpterochiroptera</taxon>
        <taxon>Pteropodoidea</taxon>
        <taxon>Pteropodidae</taxon>
        <taxon>Pteropodinae</taxon>
        <taxon>Pteropus</taxon>
    </lineage>
</organism>
<dbReference type="GeneID" id="105289901"/>
<protein>
    <submittedName>
        <fullName evidence="3">Uncharacterized protein LOC105289901</fullName>
    </submittedName>
</protein>
<dbReference type="AlphaFoldDB" id="A0A6P6CAU1"/>
<keyword evidence="2" id="KW-1185">Reference proteome</keyword>
<dbReference type="Proteomes" id="UP000515202">
    <property type="component" value="Unplaced"/>
</dbReference>
<proteinExistence type="predicted"/>
<sequence>MLTSPGHLSVVKPSEGLEFIKSPWGKQILSTLTCNWQHRTLLYSLQPPNTVGSFVTTEACTAIHLPTTERRLAVTQDSNRHPYFSPYNDVTQRQRRPPRVPLHFPGCFANSDAIGRRRRKCTSLNGSKGSPARKVKKTGSVKL</sequence>
<dbReference type="KEGG" id="pvp:105289901"/>
<gene>
    <name evidence="3" type="primary">LOC105289901</name>
</gene>
<name>A0A6P6CAU1_PTEVA</name>
<feature type="region of interest" description="Disordered" evidence="1">
    <location>
        <begin position="121"/>
        <end position="143"/>
    </location>
</feature>
<accession>A0A6P6CAU1</accession>
<evidence type="ECO:0000256" key="1">
    <source>
        <dbReference type="SAM" id="MobiDB-lite"/>
    </source>
</evidence>
<reference evidence="3" key="1">
    <citation type="submission" date="2025-08" db="UniProtKB">
        <authorList>
            <consortium name="RefSeq"/>
        </authorList>
    </citation>
    <scope>IDENTIFICATION</scope>
    <source>
        <tissue evidence="3">Kidney</tissue>
    </source>
</reference>
<feature type="compositionally biased region" description="Basic residues" evidence="1">
    <location>
        <begin position="131"/>
        <end position="143"/>
    </location>
</feature>
<feature type="region of interest" description="Disordered" evidence="1">
    <location>
        <begin position="76"/>
        <end position="101"/>
    </location>
</feature>
<evidence type="ECO:0000313" key="3">
    <source>
        <dbReference type="RefSeq" id="XP_023384418.1"/>
    </source>
</evidence>